<accession>A0ABP5BDY1</accession>
<evidence type="ECO:0000313" key="2">
    <source>
        <dbReference type="Proteomes" id="UP001501116"/>
    </source>
</evidence>
<sequence>MTAGITLTHVYSPDQYLRAVNAWERLVDNHLTSLTVEDGRWSRYGTEEIPVDQLYALIVSDGEGTNDWAPVTLTLAEYSDYGGRCCDAANVRSLEGTPGVTVSKHGIHGAGSAWLILGELPDLEDIDNGIAILEALADTFDRLTDYPLISDEDHSDYVVELAEEAWDQWLGSDVVSELAELAGCDTYEFDDFGYSEDAIREMYYSHEEHEWNCESATSVVNARHDDAVKFIFEYIISEWCKPWIDPNQLTLC</sequence>
<proteinExistence type="predicted"/>
<dbReference type="EMBL" id="BAAANN010000002">
    <property type="protein sequence ID" value="GAA1940338.1"/>
    <property type="molecule type" value="Genomic_DNA"/>
</dbReference>
<keyword evidence="2" id="KW-1185">Reference proteome</keyword>
<gene>
    <name evidence="1" type="ORF">GCM10009754_04380</name>
</gene>
<dbReference type="Proteomes" id="UP001501116">
    <property type="component" value="Unassembled WGS sequence"/>
</dbReference>
<protein>
    <submittedName>
        <fullName evidence="1">Uncharacterized protein</fullName>
    </submittedName>
</protein>
<comment type="caution">
    <text evidence="1">The sequence shown here is derived from an EMBL/GenBank/DDBJ whole genome shotgun (WGS) entry which is preliminary data.</text>
</comment>
<dbReference type="RefSeq" id="WP_344412766.1">
    <property type="nucleotide sequence ID" value="NZ_BAAANN010000002.1"/>
</dbReference>
<organism evidence="1 2">
    <name type="scientific">Amycolatopsis minnesotensis</name>
    <dbReference type="NCBI Taxonomy" id="337894"/>
    <lineage>
        <taxon>Bacteria</taxon>
        <taxon>Bacillati</taxon>
        <taxon>Actinomycetota</taxon>
        <taxon>Actinomycetes</taxon>
        <taxon>Pseudonocardiales</taxon>
        <taxon>Pseudonocardiaceae</taxon>
        <taxon>Amycolatopsis</taxon>
    </lineage>
</organism>
<evidence type="ECO:0000313" key="1">
    <source>
        <dbReference type="EMBL" id="GAA1940338.1"/>
    </source>
</evidence>
<reference evidence="2" key="1">
    <citation type="journal article" date="2019" name="Int. J. Syst. Evol. Microbiol.">
        <title>The Global Catalogue of Microorganisms (GCM) 10K type strain sequencing project: providing services to taxonomists for standard genome sequencing and annotation.</title>
        <authorList>
            <consortium name="The Broad Institute Genomics Platform"/>
            <consortium name="The Broad Institute Genome Sequencing Center for Infectious Disease"/>
            <person name="Wu L."/>
            <person name="Ma J."/>
        </authorList>
    </citation>
    <scope>NUCLEOTIDE SEQUENCE [LARGE SCALE GENOMIC DNA]</scope>
    <source>
        <strain evidence="2">JCM 14545</strain>
    </source>
</reference>
<name>A0ABP5BDY1_9PSEU</name>